<dbReference type="Pfam" id="PF14581">
    <property type="entry name" value="SseB_C"/>
    <property type="match status" value="1"/>
</dbReference>
<dbReference type="RefSeq" id="WP_167299838.1">
    <property type="nucleotide sequence ID" value="NZ_JAASQV010000002.1"/>
</dbReference>
<name>A0A7X5ZW55_9SPHN</name>
<dbReference type="EMBL" id="JAASQV010000002">
    <property type="protein sequence ID" value="NIJ65444.1"/>
    <property type="molecule type" value="Genomic_DNA"/>
</dbReference>
<evidence type="ECO:0000313" key="4">
    <source>
        <dbReference type="EMBL" id="NIJ65444.1"/>
    </source>
</evidence>
<organism evidence="4 5">
    <name type="scientific">Sphingomonas leidyi</name>
    <dbReference type="NCBI Taxonomy" id="68569"/>
    <lineage>
        <taxon>Bacteria</taxon>
        <taxon>Pseudomonadati</taxon>
        <taxon>Pseudomonadota</taxon>
        <taxon>Alphaproteobacteria</taxon>
        <taxon>Sphingomonadales</taxon>
        <taxon>Sphingomonadaceae</taxon>
        <taxon>Sphingomonas</taxon>
    </lineage>
</organism>
<keyword evidence="5" id="KW-1185">Reference proteome</keyword>
<proteinExistence type="predicted"/>
<evidence type="ECO:0000256" key="1">
    <source>
        <dbReference type="SAM" id="MobiDB-lite"/>
    </source>
</evidence>
<dbReference type="InterPro" id="IPR009839">
    <property type="entry name" value="SseB_N"/>
</dbReference>
<reference evidence="4 5" key="1">
    <citation type="submission" date="2020-03" db="EMBL/GenBank/DDBJ databases">
        <title>Genomic Encyclopedia of Type Strains, Phase IV (KMG-IV): sequencing the most valuable type-strain genomes for metagenomic binning, comparative biology and taxonomic classification.</title>
        <authorList>
            <person name="Goeker M."/>
        </authorList>
    </citation>
    <scope>NUCLEOTIDE SEQUENCE [LARGE SCALE GENOMIC DNA]</scope>
    <source>
        <strain evidence="4 5">DSM 4733</strain>
    </source>
</reference>
<dbReference type="Pfam" id="PF07179">
    <property type="entry name" value="SseB"/>
    <property type="match status" value="1"/>
</dbReference>
<feature type="domain" description="SseB protein C-terminal" evidence="3">
    <location>
        <begin position="154"/>
        <end position="239"/>
    </location>
</feature>
<comment type="caution">
    <text evidence="4">The sequence shown here is derived from an EMBL/GenBank/DDBJ whole genome shotgun (WGS) entry which is preliminary data.</text>
</comment>
<feature type="domain" description="SseB protein N-terminal" evidence="2">
    <location>
        <begin position="27"/>
        <end position="143"/>
    </location>
</feature>
<dbReference type="Proteomes" id="UP000564677">
    <property type="component" value="Unassembled WGS sequence"/>
</dbReference>
<gene>
    <name evidence="4" type="ORF">FHR20_002406</name>
</gene>
<evidence type="ECO:0000259" key="2">
    <source>
        <dbReference type="Pfam" id="PF07179"/>
    </source>
</evidence>
<dbReference type="InterPro" id="IPR027945">
    <property type="entry name" value="SseB_C"/>
</dbReference>
<evidence type="ECO:0000259" key="3">
    <source>
        <dbReference type="Pfam" id="PF14581"/>
    </source>
</evidence>
<evidence type="ECO:0000313" key="5">
    <source>
        <dbReference type="Proteomes" id="UP000564677"/>
    </source>
</evidence>
<protein>
    <recommendedName>
        <fullName evidence="6">SseB protein N-terminal domain-containing protein</fullName>
    </recommendedName>
</protein>
<feature type="region of interest" description="Disordered" evidence="1">
    <location>
        <begin position="1"/>
        <end position="22"/>
    </location>
</feature>
<accession>A0A7X5ZW55</accession>
<sequence>MWKHLFGGRKQAEPAESPPPFAPHNALEAALMTAARDPAARPDFERMLLEAELYVATPEAPAEASVRTVGAGETLQILNVADPQGNPIPAIFTSEARLAELFGAGSGYARLPAKTLFEMFARSGAWLNPGLAYGVLWSADDLAHLLGKPVRRTIAKETSILLGTPARRPEALIRSIVATVADSPTVQEAWLALAQWPEGNASWYLDIRSAAEPDAIAALLRETLQSGPHEGMPVDLVVNAPGSGPGHGIRLKPGELH</sequence>
<dbReference type="AlphaFoldDB" id="A0A7X5ZW55"/>
<evidence type="ECO:0008006" key="6">
    <source>
        <dbReference type="Google" id="ProtNLM"/>
    </source>
</evidence>